<feature type="region of interest" description="Disordered" evidence="1">
    <location>
        <begin position="355"/>
        <end position="378"/>
    </location>
</feature>
<dbReference type="AlphaFoldDB" id="A0A6C0D4U4"/>
<reference evidence="2" key="1">
    <citation type="journal article" date="2020" name="Nature">
        <title>Giant virus diversity and host interactions through global metagenomics.</title>
        <authorList>
            <person name="Schulz F."/>
            <person name="Roux S."/>
            <person name="Paez-Espino D."/>
            <person name="Jungbluth S."/>
            <person name="Walsh D.A."/>
            <person name="Denef V.J."/>
            <person name="McMahon K.D."/>
            <person name="Konstantinidis K.T."/>
            <person name="Eloe-Fadrosh E.A."/>
            <person name="Kyrpides N.C."/>
            <person name="Woyke T."/>
        </authorList>
    </citation>
    <scope>NUCLEOTIDE SEQUENCE</scope>
    <source>
        <strain evidence="2">GVMAG-M-3300023174-116</strain>
    </source>
</reference>
<protein>
    <submittedName>
        <fullName evidence="2">Uncharacterized protein</fullName>
    </submittedName>
</protein>
<sequence length="378" mass="43880">MASSSSSNSDLLTKEELEAIDYRHLLVMDKNYSFKISKKTKSTKKDKDSIIRRLLKNGVKRSKFGPELASYLRYELEHPIAKALPSGTFLPPYLVGEIYTMKEELEDRDYEMAFIKAIFEPTTRPQNFGAFFNFTINGQNVRLYMEGDNARFNGHVENLYSPNFFIKDYKYLVQRFGLNAKKLQEKGAYRDTIGHRSGRYGPQPPFTTTIPNRAIYDSYANFKRLHIDKFFYENVLAAYSMIIVIGDVITTIFNYQNSHYVPKYPQASANTALETRYLPRPVNKPVNVLKVYIKELNKLLLKLRGYKILLNPSIISDLNNRLDTLNEYLVEPDPSIVDQANAKFSIRILENGPKLPKKQRSFTPRRKSNRTTRRLKSF</sequence>
<evidence type="ECO:0000256" key="1">
    <source>
        <dbReference type="SAM" id="MobiDB-lite"/>
    </source>
</evidence>
<dbReference type="EMBL" id="MN739534">
    <property type="protein sequence ID" value="QHT11473.1"/>
    <property type="molecule type" value="Genomic_DNA"/>
</dbReference>
<accession>A0A6C0D4U4</accession>
<proteinExistence type="predicted"/>
<evidence type="ECO:0000313" key="2">
    <source>
        <dbReference type="EMBL" id="QHT11473.1"/>
    </source>
</evidence>
<name>A0A6C0D4U4_9ZZZZ</name>
<organism evidence="2">
    <name type="scientific">viral metagenome</name>
    <dbReference type="NCBI Taxonomy" id="1070528"/>
    <lineage>
        <taxon>unclassified sequences</taxon>
        <taxon>metagenomes</taxon>
        <taxon>organismal metagenomes</taxon>
    </lineage>
</organism>